<dbReference type="Pfam" id="PF04365">
    <property type="entry name" value="BrnT_toxin"/>
    <property type="match status" value="1"/>
</dbReference>
<protein>
    <submittedName>
        <fullName evidence="1">Phage protein</fullName>
    </submittedName>
</protein>
<reference evidence="1 2" key="1">
    <citation type="journal article" date="2013" name="Front. Microbiol.">
        <title>The genome of the endophytic bacterium H. frisingense GSF30(T) identifies diverse strategies in the Herbaspirillum genus to interact with plants.</title>
        <authorList>
            <person name="Straub D."/>
            <person name="Rothballer M."/>
            <person name="Hartmann A."/>
            <person name="Ludewig U."/>
        </authorList>
    </citation>
    <scope>NUCLEOTIDE SEQUENCE [LARGE SCALE GENOMIC DNA]</scope>
    <source>
        <strain evidence="1 2">GSF30</strain>
    </source>
</reference>
<dbReference type="EMBL" id="AEEC02000005">
    <property type="protein sequence ID" value="EOA05907.1"/>
    <property type="molecule type" value="Genomic_DNA"/>
</dbReference>
<comment type="caution">
    <text evidence="1">The sequence shown here is derived from an EMBL/GenBank/DDBJ whole genome shotgun (WGS) entry which is preliminary data.</text>
</comment>
<proteinExistence type="predicted"/>
<dbReference type="InterPro" id="IPR007460">
    <property type="entry name" value="BrnT_toxin"/>
</dbReference>
<dbReference type="RefSeq" id="WP_006462276.1">
    <property type="nucleotide sequence ID" value="NZ_AEEC02000005.1"/>
</dbReference>
<sequence length="88" mass="10172">MEILFDPHKDAINKHKHGVSLAKAAAIEWESALITLDDRIDYGEQREIAIAYIGLRLHVVVYVQRAFARRIISLRKANKREIDRYAEA</sequence>
<dbReference type="AlphaFoldDB" id="A0AAI9IGU9"/>
<dbReference type="Gene3D" id="3.10.450.530">
    <property type="entry name" value="Ribonuclease toxin, BrnT, of type II toxin-antitoxin system"/>
    <property type="match status" value="1"/>
</dbReference>
<organism evidence="1 2">
    <name type="scientific">Herbaspirillum frisingense GSF30</name>
    <dbReference type="NCBI Taxonomy" id="864073"/>
    <lineage>
        <taxon>Bacteria</taxon>
        <taxon>Pseudomonadati</taxon>
        <taxon>Pseudomonadota</taxon>
        <taxon>Betaproteobacteria</taxon>
        <taxon>Burkholderiales</taxon>
        <taxon>Oxalobacteraceae</taxon>
        <taxon>Herbaspirillum</taxon>
    </lineage>
</organism>
<dbReference type="InterPro" id="IPR038573">
    <property type="entry name" value="BrnT_sf"/>
</dbReference>
<accession>A0AAI9IGU9</accession>
<name>A0AAI9IGU9_9BURK</name>
<evidence type="ECO:0000313" key="2">
    <source>
        <dbReference type="Proteomes" id="UP000006772"/>
    </source>
</evidence>
<dbReference type="Proteomes" id="UP000006772">
    <property type="component" value="Unassembled WGS sequence"/>
</dbReference>
<gene>
    <name evidence="1" type="ORF">HFRIS_005593</name>
</gene>
<evidence type="ECO:0000313" key="1">
    <source>
        <dbReference type="EMBL" id="EOA05907.1"/>
    </source>
</evidence>